<gene>
    <name evidence="3" type="ORF">Q0590_35385</name>
</gene>
<dbReference type="Gene3D" id="1.20.120.160">
    <property type="entry name" value="HPT domain"/>
    <property type="match status" value="1"/>
</dbReference>
<evidence type="ECO:0000256" key="1">
    <source>
        <dbReference type="PROSITE-ProRule" id="PRU00110"/>
    </source>
</evidence>
<evidence type="ECO:0000313" key="4">
    <source>
        <dbReference type="Proteomes" id="UP001168528"/>
    </source>
</evidence>
<accession>A0ABT8RHP7</accession>
<dbReference type="Pfam" id="PF01627">
    <property type="entry name" value="Hpt"/>
    <property type="match status" value="1"/>
</dbReference>
<name>A0ABT8RHP7_9BACT</name>
<dbReference type="SUPFAM" id="SSF47226">
    <property type="entry name" value="Histidine-containing phosphotransfer domain, HPT domain"/>
    <property type="match status" value="1"/>
</dbReference>
<dbReference type="PROSITE" id="PS50894">
    <property type="entry name" value="HPT"/>
    <property type="match status" value="1"/>
</dbReference>
<evidence type="ECO:0000259" key="2">
    <source>
        <dbReference type="PROSITE" id="PS50894"/>
    </source>
</evidence>
<proteinExistence type="predicted"/>
<keyword evidence="1" id="KW-0597">Phosphoprotein</keyword>
<sequence length="107" mass="12093">MIDLSFLTDAMDGNVVLAQKFLGIFKSQAPKQMEELKSQLAQQDWEAVSTTAHSLKTQFAYLNLTQLSTQMEVIEQLADNQQTATIYSLVEEANHNFLEILRTELLA</sequence>
<protein>
    <submittedName>
        <fullName evidence="3">Hpt domain-containing protein</fullName>
    </submittedName>
</protein>
<dbReference type="Proteomes" id="UP001168528">
    <property type="component" value="Unassembled WGS sequence"/>
</dbReference>
<feature type="modified residue" description="Phosphohistidine" evidence="1">
    <location>
        <position position="53"/>
    </location>
</feature>
<dbReference type="InterPro" id="IPR008207">
    <property type="entry name" value="Sig_transdc_His_kin_Hpt_dom"/>
</dbReference>
<reference evidence="3" key="1">
    <citation type="submission" date="2023-07" db="EMBL/GenBank/DDBJ databases">
        <title>The genome sequence of Rhodocytophaga aerolata KACC 12507.</title>
        <authorList>
            <person name="Zhang X."/>
        </authorList>
    </citation>
    <scope>NUCLEOTIDE SEQUENCE</scope>
    <source>
        <strain evidence="3">KACC 12507</strain>
    </source>
</reference>
<dbReference type="RefSeq" id="WP_302042407.1">
    <property type="nucleotide sequence ID" value="NZ_JAUKPO010000071.1"/>
</dbReference>
<comment type="caution">
    <text evidence="3">The sequence shown here is derived from an EMBL/GenBank/DDBJ whole genome shotgun (WGS) entry which is preliminary data.</text>
</comment>
<evidence type="ECO:0000313" key="3">
    <source>
        <dbReference type="EMBL" id="MDO1451610.1"/>
    </source>
</evidence>
<organism evidence="3 4">
    <name type="scientific">Rhodocytophaga aerolata</name>
    <dbReference type="NCBI Taxonomy" id="455078"/>
    <lineage>
        <taxon>Bacteria</taxon>
        <taxon>Pseudomonadati</taxon>
        <taxon>Bacteroidota</taxon>
        <taxon>Cytophagia</taxon>
        <taxon>Cytophagales</taxon>
        <taxon>Rhodocytophagaceae</taxon>
        <taxon>Rhodocytophaga</taxon>
    </lineage>
</organism>
<feature type="domain" description="HPt" evidence="2">
    <location>
        <begin position="14"/>
        <end position="107"/>
    </location>
</feature>
<keyword evidence="4" id="KW-1185">Reference proteome</keyword>
<dbReference type="InterPro" id="IPR036641">
    <property type="entry name" value="HPT_dom_sf"/>
</dbReference>
<dbReference type="EMBL" id="JAUKPO010000071">
    <property type="protein sequence ID" value="MDO1451610.1"/>
    <property type="molecule type" value="Genomic_DNA"/>
</dbReference>